<dbReference type="Gene3D" id="3.90.1720.10">
    <property type="entry name" value="endopeptidase domain like (from Nostoc punctiforme)"/>
    <property type="match status" value="2"/>
</dbReference>
<keyword evidence="4" id="KW-1185">Reference proteome</keyword>
<dbReference type="PANTHER" id="PTHR46137">
    <property type="entry name" value="OS05G0310600 PROTEIN"/>
    <property type="match status" value="1"/>
</dbReference>
<gene>
    <name evidence="3" type="ORF">DPMN_176832</name>
</gene>
<feature type="transmembrane region" description="Helical" evidence="1">
    <location>
        <begin position="345"/>
        <end position="373"/>
    </location>
</feature>
<dbReference type="Proteomes" id="UP000828390">
    <property type="component" value="Unassembled WGS sequence"/>
</dbReference>
<keyword evidence="1" id="KW-1133">Transmembrane helix</keyword>
<dbReference type="PROSITE" id="PS51934">
    <property type="entry name" value="LRAT"/>
    <property type="match status" value="1"/>
</dbReference>
<dbReference type="AlphaFoldDB" id="A0A9D4IIF5"/>
<evidence type="ECO:0000313" key="3">
    <source>
        <dbReference type="EMBL" id="KAH3775430.1"/>
    </source>
</evidence>
<proteinExistence type="predicted"/>
<evidence type="ECO:0000313" key="4">
    <source>
        <dbReference type="Proteomes" id="UP000828390"/>
    </source>
</evidence>
<name>A0A9D4IIF5_DREPO</name>
<reference evidence="3" key="1">
    <citation type="journal article" date="2019" name="bioRxiv">
        <title>The Genome of the Zebra Mussel, Dreissena polymorpha: A Resource for Invasive Species Research.</title>
        <authorList>
            <person name="McCartney M.A."/>
            <person name="Auch B."/>
            <person name="Kono T."/>
            <person name="Mallez S."/>
            <person name="Zhang Y."/>
            <person name="Obille A."/>
            <person name="Becker A."/>
            <person name="Abrahante J.E."/>
            <person name="Garbe J."/>
            <person name="Badalamenti J.P."/>
            <person name="Herman A."/>
            <person name="Mangelson H."/>
            <person name="Liachko I."/>
            <person name="Sullivan S."/>
            <person name="Sone E.D."/>
            <person name="Koren S."/>
            <person name="Silverstein K.A.T."/>
            <person name="Beckman K.B."/>
            <person name="Gohl D.M."/>
        </authorList>
    </citation>
    <scope>NUCLEOTIDE SEQUENCE</scope>
    <source>
        <strain evidence="3">Duluth1</strain>
        <tissue evidence="3">Whole animal</tissue>
    </source>
</reference>
<dbReference type="Pfam" id="PF04970">
    <property type="entry name" value="LRAT"/>
    <property type="match status" value="2"/>
</dbReference>
<sequence>MALLTRIHAFECSDEGIEECLERPLLNNEKEYLKAERSRVVFTPKKYNTTNEGFQNEPEHAFPVRGNCTTLNENSIGCLKPGDHVAWQRTYVIWHHAIVLKINTSNRMILVAHWKKVNDEQSTYQITEEWVPSSQNGQFYRIDYENEISTQNPTALVIYRARCEKGKTNYKLLNNNCESFATYCKTGQYESSQEHWFWHNIKQAIVEASSALCKYLVTVGGDFAREMSNMTLVEVRNKYISGTVAFAETVEKLKNATNIVGAAIVVSIEGFFLIWDLSKMYERRRDGRISKNTFLDFASQRFCIALFGAGLCIGGSVVGATLGGALGGLAGSVVPLVGTAYGATIGAFLGSVIGGVLSGIIGRALGALVGPYVSKVFKKRDDRKTDISAIKTGDHIVVYGNMFHQNCNAIVIERSGTTITVIRNTYSGGVVEEEITINDGDKVSKKEYSQSESYDPAVVVIRAKSQIGQQYYSYWSNDCERFAYWCKAKN</sequence>
<feature type="domain" description="LRAT" evidence="2">
    <location>
        <begin position="85"/>
        <end position="193"/>
    </location>
</feature>
<comment type="caution">
    <text evidence="3">The sequence shown here is derived from an EMBL/GenBank/DDBJ whole genome shotgun (WGS) entry which is preliminary data.</text>
</comment>
<keyword evidence="1" id="KW-0472">Membrane</keyword>
<evidence type="ECO:0000259" key="2">
    <source>
        <dbReference type="PROSITE" id="PS51934"/>
    </source>
</evidence>
<evidence type="ECO:0000256" key="1">
    <source>
        <dbReference type="SAM" id="Phobius"/>
    </source>
</evidence>
<reference evidence="3" key="2">
    <citation type="submission" date="2020-11" db="EMBL/GenBank/DDBJ databases">
        <authorList>
            <person name="McCartney M.A."/>
            <person name="Auch B."/>
            <person name="Kono T."/>
            <person name="Mallez S."/>
            <person name="Becker A."/>
            <person name="Gohl D.M."/>
            <person name="Silverstein K.A.T."/>
            <person name="Koren S."/>
            <person name="Bechman K.B."/>
            <person name="Herman A."/>
            <person name="Abrahante J.E."/>
            <person name="Garbe J."/>
        </authorList>
    </citation>
    <scope>NUCLEOTIDE SEQUENCE</scope>
    <source>
        <strain evidence="3">Duluth1</strain>
        <tissue evidence="3">Whole animal</tissue>
    </source>
</reference>
<accession>A0A9D4IIF5</accession>
<dbReference type="PANTHER" id="PTHR46137:SF3">
    <property type="entry name" value="OS05G0310600 PROTEIN"/>
    <property type="match status" value="1"/>
</dbReference>
<dbReference type="EMBL" id="JAIWYP010000009">
    <property type="protein sequence ID" value="KAH3775430.1"/>
    <property type="molecule type" value="Genomic_DNA"/>
</dbReference>
<feature type="transmembrane region" description="Helical" evidence="1">
    <location>
        <begin position="259"/>
        <end position="281"/>
    </location>
</feature>
<protein>
    <recommendedName>
        <fullName evidence="2">LRAT domain-containing protein</fullName>
    </recommendedName>
</protein>
<dbReference type="InterPro" id="IPR007053">
    <property type="entry name" value="LRAT_dom"/>
</dbReference>
<feature type="transmembrane region" description="Helical" evidence="1">
    <location>
        <begin position="302"/>
        <end position="325"/>
    </location>
</feature>
<keyword evidence="1" id="KW-0812">Transmembrane</keyword>
<organism evidence="3 4">
    <name type="scientific">Dreissena polymorpha</name>
    <name type="common">Zebra mussel</name>
    <name type="synonym">Mytilus polymorpha</name>
    <dbReference type="NCBI Taxonomy" id="45954"/>
    <lineage>
        <taxon>Eukaryota</taxon>
        <taxon>Metazoa</taxon>
        <taxon>Spiralia</taxon>
        <taxon>Lophotrochozoa</taxon>
        <taxon>Mollusca</taxon>
        <taxon>Bivalvia</taxon>
        <taxon>Autobranchia</taxon>
        <taxon>Heteroconchia</taxon>
        <taxon>Euheterodonta</taxon>
        <taxon>Imparidentia</taxon>
        <taxon>Neoheterodontei</taxon>
        <taxon>Myida</taxon>
        <taxon>Dreissenoidea</taxon>
        <taxon>Dreissenidae</taxon>
        <taxon>Dreissena</taxon>
    </lineage>
</organism>
<dbReference type="OrthoDB" id="6156857at2759"/>